<sequence length="78" mass="8622">MAKEPAMVKPAHAEELEKFYTTLAAGNILELQWQCPGYQVTSLEANSAGRMLPEVTSADTNSKELELKQQANDVVEQQ</sequence>
<proteinExistence type="predicted"/>
<reference evidence="2 3" key="1">
    <citation type="submission" date="2024-02" db="EMBL/GenBank/DDBJ databases">
        <title>A chromosome-level genome assembly of Drosophila madeirensis, a fruit fly species endemic to Madeira island.</title>
        <authorList>
            <person name="Tomihara K."/>
            <person name="Llopart A."/>
            <person name="Yamamoto D."/>
        </authorList>
    </citation>
    <scope>NUCLEOTIDE SEQUENCE [LARGE SCALE GENOMIC DNA]</scope>
    <source>
        <strain evidence="2 3">RF1</strain>
    </source>
</reference>
<evidence type="ECO:0000313" key="3">
    <source>
        <dbReference type="Proteomes" id="UP001500889"/>
    </source>
</evidence>
<feature type="region of interest" description="Disordered" evidence="1">
    <location>
        <begin position="56"/>
        <end position="78"/>
    </location>
</feature>
<organism evidence="2 3">
    <name type="scientific">Drosophila madeirensis</name>
    <name type="common">Fruit fly</name>
    <dbReference type="NCBI Taxonomy" id="30013"/>
    <lineage>
        <taxon>Eukaryota</taxon>
        <taxon>Metazoa</taxon>
        <taxon>Ecdysozoa</taxon>
        <taxon>Arthropoda</taxon>
        <taxon>Hexapoda</taxon>
        <taxon>Insecta</taxon>
        <taxon>Pterygota</taxon>
        <taxon>Neoptera</taxon>
        <taxon>Endopterygota</taxon>
        <taxon>Diptera</taxon>
        <taxon>Brachycera</taxon>
        <taxon>Muscomorpha</taxon>
        <taxon>Ephydroidea</taxon>
        <taxon>Drosophilidae</taxon>
        <taxon>Drosophila</taxon>
        <taxon>Sophophora</taxon>
    </lineage>
</organism>
<evidence type="ECO:0000256" key="1">
    <source>
        <dbReference type="SAM" id="MobiDB-lite"/>
    </source>
</evidence>
<feature type="compositionally biased region" description="Polar residues" evidence="1">
    <location>
        <begin position="69"/>
        <end position="78"/>
    </location>
</feature>
<keyword evidence="3" id="KW-1185">Reference proteome</keyword>
<protein>
    <submittedName>
        <fullName evidence="2">Uncharacterized protein</fullName>
    </submittedName>
</protein>
<name>A0AAU9FYR0_DROMD</name>
<dbReference type="AlphaFoldDB" id="A0AAU9FYR0"/>
<accession>A0AAU9FYR0</accession>
<dbReference type="Proteomes" id="UP001500889">
    <property type="component" value="Chromosome A"/>
</dbReference>
<dbReference type="EMBL" id="AP029266">
    <property type="protein sequence ID" value="BFG00607.1"/>
    <property type="molecule type" value="Genomic_DNA"/>
</dbReference>
<gene>
    <name evidence="2" type="ORF">DMAD_00556</name>
</gene>
<evidence type="ECO:0000313" key="2">
    <source>
        <dbReference type="EMBL" id="BFG00607.1"/>
    </source>
</evidence>